<name>A0A2T6K9B3_9RHOB</name>
<dbReference type="RefSeq" id="WP_245882759.1">
    <property type="nucleotide sequence ID" value="NZ_QBUD01000014.1"/>
</dbReference>
<dbReference type="AlphaFoldDB" id="A0A2T6K9B3"/>
<keyword evidence="3" id="KW-1185">Reference proteome</keyword>
<dbReference type="Gene3D" id="2.40.50.870">
    <property type="entry name" value="Protein of unknown function (DUF3299)"/>
    <property type="match status" value="1"/>
</dbReference>
<proteinExistence type="predicted"/>
<keyword evidence="1" id="KW-0732">Signal</keyword>
<reference evidence="2 3" key="1">
    <citation type="submission" date="2018-04" db="EMBL/GenBank/DDBJ databases">
        <title>Genomic Encyclopedia of Archaeal and Bacterial Type Strains, Phase II (KMG-II): from individual species to whole genera.</title>
        <authorList>
            <person name="Goeker M."/>
        </authorList>
    </citation>
    <scope>NUCLEOTIDE SEQUENCE [LARGE SCALE GENOMIC DNA]</scope>
    <source>
        <strain evidence="2 3">DSM 29955</strain>
    </source>
</reference>
<evidence type="ECO:0000256" key="1">
    <source>
        <dbReference type="SAM" id="SignalP"/>
    </source>
</evidence>
<evidence type="ECO:0000313" key="2">
    <source>
        <dbReference type="EMBL" id="PUB11349.1"/>
    </source>
</evidence>
<organism evidence="2 3">
    <name type="scientific">Yoonia sediminilitoris</name>
    <dbReference type="NCBI Taxonomy" id="1286148"/>
    <lineage>
        <taxon>Bacteria</taxon>
        <taxon>Pseudomonadati</taxon>
        <taxon>Pseudomonadota</taxon>
        <taxon>Alphaproteobacteria</taxon>
        <taxon>Rhodobacterales</taxon>
        <taxon>Paracoccaceae</taxon>
        <taxon>Yoonia</taxon>
    </lineage>
</organism>
<comment type="caution">
    <text evidence="2">The sequence shown here is derived from an EMBL/GenBank/DDBJ whole genome shotgun (WGS) entry which is preliminary data.</text>
</comment>
<protein>
    <recommendedName>
        <fullName evidence="4">DUF3299 domain-containing protein</fullName>
    </recommendedName>
</protein>
<dbReference type="Proteomes" id="UP000244523">
    <property type="component" value="Unassembled WGS sequence"/>
</dbReference>
<evidence type="ECO:0000313" key="3">
    <source>
        <dbReference type="Proteomes" id="UP000244523"/>
    </source>
</evidence>
<evidence type="ECO:0008006" key="4">
    <source>
        <dbReference type="Google" id="ProtNLM"/>
    </source>
</evidence>
<dbReference type="InterPro" id="IPR021727">
    <property type="entry name" value="DUF3299"/>
</dbReference>
<sequence>MMNFKNTSSINRRQMLGAASVLVLGPRAAMAETPLPVTWDMLIPPGVPYSEIIGEGDMDEVNDIWKPIYDANATKLNEALAGAYIRMPGFIVPLDLTSAGTSAFILVPYVGACIHTPPPPPNQLVYTTVDPPRQIEDPWNAVWVTGTMSTQLKSTEIAETGYALVADEIELFTW</sequence>
<gene>
    <name evidence="2" type="ORF">C8N45_114124</name>
</gene>
<dbReference type="Pfam" id="PF11736">
    <property type="entry name" value="DUF3299"/>
    <property type="match status" value="1"/>
</dbReference>
<dbReference type="EMBL" id="QBUD01000014">
    <property type="protein sequence ID" value="PUB11349.1"/>
    <property type="molecule type" value="Genomic_DNA"/>
</dbReference>
<feature type="chain" id="PRO_5015725733" description="DUF3299 domain-containing protein" evidence="1">
    <location>
        <begin position="32"/>
        <end position="174"/>
    </location>
</feature>
<feature type="signal peptide" evidence="1">
    <location>
        <begin position="1"/>
        <end position="31"/>
    </location>
</feature>
<accession>A0A2T6K9B3</accession>